<accession>C6HFS4</accession>
<dbReference type="Proteomes" id="UP000002624">
    <property type="component" value="Unassembled WGS sequence"/>
</dbReference>
<evidence type="ECO:0000256" key="2">
    <source>
        <dbReference type="SAM" id="Phobius"/>
    </source>
</evidence>
<feature type="transmembrane region" description="Helical" evidence="2">
    <location>
        <begin position="16"/>
        <end position="35"/>
    </location>
</feature>
<feature type="compositionally biased region" description="Basic and acidic residues" evidence="1">
    <location>
        <begin position="168"/>
        <end position="180"/>
    </location>
</feature>
<dbReference type="EMBL" id="GG692425">
    <property type="protein sequence ID" value="EER40675.1"/>
    <property type="molecule type" value="Genomic_DNA"/>
</dbReference>
<sequence>MAPTHEAQRRLALPTLLSYLYALIPLSVLLSIAFIKRHNRSRYPASGNITHQDLTPNFSEKHITTDNVNENAIEQCTAGTVIPSRQAQQLETSACSPADRAPKMKSSEKTATPSTTLLNAQTQSWLQLSNQSSMLPAQPSPFPAGLPRLQSGVSPGAVRMTPPAPHWQPEETSRPADGRSKIHPHPHPHPFGSPVMQKQPVDFPQVQREEVQFFPRAGPDKRQAWRRRILECN</sequence>
<evidence type="ECO:0000313" key="3">
    <source>
        <dbReference type="EMBL" id="EER40675.1"/>
    </source>
</evidence>
<dbReference type="AlphaFoldDB" id="C6HFS4"/>
<feature type="region of interest" description="Disordered" evidence="1">
    <location>
        <begin position="84"/>
        <end position="116"/>
    </location>
</feature>
<organism evidence="3 4">
    <name type="scientific">Ajellomyces capsulatus (strain H143)</name>
    <name type="common">Darling's disease fungus</name>
    <name type="synonym">Histoplasma capsulatum</name>
    <dbReference type="NCBI Taxonomy" id="544712"/>
    <lineage>
        <taxon>Eukaryota</taxon>
        <taxon>Fungi</taxon>
        <taxon>Dikarya</taxon>
        <taxon>Ascomycota</taxon>
        <taxon>Pezizomycotina</taxon>
        <taxon>Eurotiomycetes</taxon>
        <taxon>Eurotiomycetidae</taxon>
        <taxon>Onygenales</taxon>
        <taxon>Ajellomycetaceae</taxon>
        <taxon>Histoplasma</taxon>
    </lineage>
</organism>
<name>C6HFS4_AJECH</name>
<keyword evidence="2" id="KW-0812">Transmembrane</keyword>
<feature type="compositionally biased region" description="Polar residues" evidence="1">
    <location>
        <begin position="84"/>
        <end position="95"/>
    </location>
</feature>
<dbReference type="VEuPathDB" id="FungiDB:HCDG_05264"/>
<keyword evidence="2" id="KW-1133">Transmembrane helix</keyword>
<protein>
    <submittedName>
        <fullName evidence="3">Uncharacterized protein</fullName>
    </submittedName>
</protein>
<gene>
    <name evidence="3" type="ORF">HCDG_05264</name>
</gene>
<keyword evidence="2" id="KW-0472">Membrane</keyword>
<evidence type="ECO:0000256" key="1">
    <source>
        <dbReference type="SAM" id="MobiDB-lite"/>
    </source>
</evidence>
<dbReference type="HOGENOM" id="CLU_1190220_0_0_1"/>
<reference evidence="4" key="1">
    <citation type="submission" date="2009-05" db="EMBL/GenBank/DDBJ databases">
        <title>The genome sequence of Ajellomyces capsulatus strain H143.</title>
        <authorList>
            <person name="Champion M."/>
            <person name="Cuomo C.A."/>
            <person name="Ma L.-J."/>
            <person name="Henn M.R."/>
            <person name="Sil A."/>
            <person name="Goldman B."/>
            <person name="Young S.K."/>
            <person name="Kodira C.D."/>
            <person name="Zeng Q."/>
            <person name="Koehrsen M."/>
            <person name="Alvarado L."/>
            <person name="Berlin A.M."/>
            <person name="Borenstein D."/>
            <person name="Chen Z."/>
            <person name="Engels R."/>
            <person name="Freedman E."/>
            <person name="Gellesch M."/>
            <person name="Goldberg J."/>
            <person name="Griggs A."/>
            <person name="Gujja S."/>
            <person name="Heiman D.I."/>
            <person name="Hepburn T.A."/>
            <person name="Howarth C."/>
            <person name="Jen D."/>
            <person name="Larson L."/>
            <person name="Lewis B."/>
            <person name="Mehta T."/>
            <person name="Park D."/>
            <person name="Pearson M."/>
            <person name="Roberts A."/>
            <person name="Saif S."/>
            <person name="Shea T.D."/>
            <person name="Shenoy N."/>
            <person name="Sisk P."/>
            <person name="Stolte C."/>
            <person name="Sykes S."/>
            <person name="Walk T."/>
            <person name="White J."/>
            <person name="Yandava C."/>
            <person name="Klein B."/>
            <person name="McEwen J.G."/>
            <person name="Puccia R."/>
            <person name="Goldman G.H."/>
            <person name="Felipe M.S."/>
            <person name="Nino-Vega G."/>
            <person name="San-Blas G."/>
            <person name="Taylor J.W."/>
            <person name="Mendoza L."/>
            <person name="Galagan J.E."/>
            <person name="Nusbaum C."/>
            <person name="Birren B.W."/>
        </authorList>
    </citation>
    <scope>NUCLEOTIDE SEQUENCE [LARGE SCALE GENOMIC DNA]</scope>
    <source>
        <strain evidence="4">H143</strain>
    </source>
</reference>
<feature type="region of interest" description="Disordered" evidence="1">
    <location>
        <begin position="161"/>
        <end position="199"/>
    </location>
</feature>
<dbReference type="OMA" id="HGDHEPI"/>
<proteinExistence type="predicted"/>
<dbReference type="OrthoDB" id="4180166at2759"/>
<evidence type="ECO:0000313" key="4">
    <source>
        <dbReference type="Proteomes" id="UP000002624"/>
    </source>
</evidence>